<name>A0A9P0Q2T0_ACAOB</name>
<protein>
    <submittedName>
        <fullName evidence="2">Uncharacterized protein</fullName>
    </submittedName>
</protein>
<dbReference type="AlphaFoldDB" id="A0A9P0Q2T0"/>
<evidence type="ECO:0000313" key="3">
    <source>
        <dbReference type="Proteomes" id="UP001152888"/>
    </source>
</evidence>
<organism evidence="2 3">
    <name type="scientific">Acanthoscelides obtectus</name>
    <name type="common">Bean weevil</name>
    <name type="synonym">Bruchus obtectus</name>
    <dbReference type="NCBI Taxonomy" id="200917"/>
    <lineage>
        <taxon>Eukaryota</taxon>
        <taxon>Metazoa</taxon>
        <taxon>Ecdysozoa</taxon>
        <taxon>Arthropoda</taxon>
        <taxon>Hexapoda</taxon>
        <taxon>Insecta</taxon>
        <taxon>Pterygota</taxon>
        <taxon>Neoptera</taxon>
        <taxon>Endopterygota</taxon>
        <taxon>Coleoptera</taxon>
        <taxon>Polyphaga</taxon>
        <taxon>Cucujiformia</taxon>
        <taxon>Chrysomeloidea</taxon>
        <taxon>Chrysomelidae</taxon>
        <taxon>Bruchinae</taxon>
        <taxon>Bruchini</taxon>
        <taxon>Acanthoscelides</taxon>
    </lineage>
</organism>
<sequence length="267" mass="30052">MFKKDRLFFLIVSLAKPWAYQIKVPQMANQIAKKFSDPPIWNNVDGRTVGTAGKKKDRDNSQVLNCFTFKSKVSRVRVSLQRYCRYFFQYSCSTHTAPAVEISRRRNACPKFQGDAIWEKISGVKGKPATKETAVVCPLPPKKPETSRIPVPGVVRSPSPQLAPREPSSPKTPRSRSPFQPPVSSTPIPPDDMKINISKSIIRSPSPHPSQSESFEDIEYEDEEENDTSDVEEDDENSIIYSMPSVGSSSSSDFVRNEIVKNQNQTR</sequence>
<feature type="region of interest" description="Disordered" evidence="1">
    <location>
        <begin position="129"/>
        <end position="267"/>
    </location>
</feature>
<accession>A0A9P0Q2T0</accession>
<proteinExistence type="predicted"/>
<keyword evidence="3" id="KW-1185">Reference proteome</keyword>
<feature type="compositionally biased region" description="Low complexity" evidence="1">
    <location>
        <begin position="164"/>
        <end position="178"/>
    </location>
</feature>
<dbReference type="OrthoDB" id="6780651at2759"/>
<evidence type="ECO:0000256" key="1">
    <source>
        <dbReference type="SAM" id="MobiDB-lite"/>
    </source>
</evidence>
<gene>
    <name evidence="2" type="ORF">ACAOBT_LOCUS27573</name>
</gene>
<dbReference type="Proteomes" id="UP001152888">
    <property type="component" value="Unassembled WGS sequence"/>
</dbReference>
<evidence type="ECO:0000313" key="2">
    <source>
        <dbReference type="EMBL" id="CAH2003720.1"/>
    </source>
</evidence>
<dbReference type="EMBL" id="CAKOFQ010007552">
    <property type="protein sequence ID" value="CAH2003720.1"/>
    <property type="molecule type" value="Genomic_DNA"/>
</dbReference>
<feature type="compositionally biased region" description="Low complexity" evidence="1">
    <location>
        <begin position="238"/>
        <end position="252"/>
    </location>
</feature>
<reference evidence="2" key="1">
    <citation type="submission" date="2022-03" db="EMBL/GenBank/DDBJ databases">
        <authorList>
            <person name="Sayadi A."/>
        </authorList>
    </citation>
    <scope>NUCLEOTIDE SEQUENCE</scope>
</reference>
<comment type="caution">
    <text evidence="2">The sequence shown here is derived from an EMBL/GenBank/DDBJ whole genome shotgun (WGS) entry which is preliminary data.</text>
</comment>
<feature type="compositionally biased region" description="Acidic residues" evidence="1">
    <location>
        <begin position="214"/>
        <end position="237"/>
    </location>
</feature>